<keyword evidence="4" id="KW-0804">Transcription</keyword>
<dbReference type="Pfam" id="PF00126">
    <property type="entry name" value="HTH_1"/>
    <property type="match status" value="1"/>
</dbReference>
<proteinExistence type="inferred from homology"/>
<name>A0ABU8SJM8_9LACO</name>
<dbReference type="InterPro" id="IPR050950">
    <property type="entry name" value="HTH-type_LysR_regulators"/>
</dbReference>
<sequence>MISFAYRAFSTVVQEKSFYKAAKALDVTPSAVSHAINQLEKFLGFSVFIRNRAGVKLTADGNAILPIIQDIINNQHRLEQEAANITGLNAGSVRIGAFSSVCINWLPQIISSFREQYPDILLSVDQNSYDNIGTDAKIGTIDIGFTCDPIIEKLIKVPLLRDQIYCITPESFQPLNGKTITVDDVEHQSFILQRSDYYGDTKKVLDRYNVTNAALQFSIDDQSMLAMVKSKLGMGILPKLALSDIPDGVSIYPFDQKYYRTIYLVINSVQIKTPATRRMLDHVKAFIQAKYPNGILD</sequence>
<evidence type="ECO:0000256" key="4">
    <source>
        <dbReference type="ARBA" id="ARBA00023163"/>
    </source>
</evidence>
<evidence type="ECO:0000313" key="6">
    <source>
        <dbReference type="EMBL" id="MEJ6400117.1"/>
    </source>
</evidence>
<comment type="caution">
    <text evidence="6">The sequence shown here is derived from an EMBL/GenBank/DDBJ whole genome shotgun (WGS) entry which is preliminary data.</text>
</comment>
<dbReference type="SUPFAM" id="SSF46785">
    <property type="entry name" value="Winged helix' DNA-binding domain"/>
    <property type="match status" value="1"/>
</dbReference>
<dbReference type="InterPro" id="IPR036390">
    <property type="entry name" value="WH_DNA-bd_sf"/>
</dbReference>
<evidence type="ECO:0000256" key="3">
    <source>
        <dbReference type="ARBA" id="ARBA00023125"/>
    </source>
</evidence>
<gene>
    <name evidence="6" type="ORF">R4146_02840</name>
</gene>
<keyword evidence="3" id="KW-0238">DNA-binding</keyword>
<evidence type="ECO:0000256" key="2">
    <source>
        <dbReference type="ARBA" id="ARBA00023015"/>
    </source>
</evidence>
<dbReference type="InterPro" id="IPR000847">
    <property type="entry name" value="LysR_HTH_N"/>
</dbReference>
<dbReference type="PANTHER" id="PTHR30419">
    <property type="entry name" value="HTH-TYPE TRANSCRIPTIONAL REGULATOR YBHD"/>
    <property type="match status" value="1"/>
</dbReference>
<dbReference type="Gene3D" id="3.40.190.290">
    <property type="match status" value="1"/>
</dbReference>
<accession>A0ABU8SJM8</accession>
<evidence type="ECO:0000313" key="7">
    <source>
        <dbReference type="Proteomes" id="UP001370590"/>
    </source>
</evidence>
<dbReference type="Pfam" id="PF03466">
    <property type="entry name" value="LysR_substrate"/>
    <property type="match status" value="1"/>
</dbReference>
<evidence type="ECO:0000259" key="5">
    <source>
        <dbReference type="PROSITE" id="PS50931"/>
    </source>
</evidence>
<evidence type="ECO:0000256" key="1">
    <source>
        <dbReference type="ARBA" id="ARBA00009437"/>
    </source>
</evidence>
<dbReference type="PANTHER" id="PTHR30419:SF28">
    <property type="entry name" value="HTH-TYPE TRANSCRIPTIONAL REGULATOR BSDA"/>
    <property type="match status" value="1"/>
</dbReference>
<comment type="similarity">
    <text evidence="1">Belongs to the LysR transcriptional regulatory family.</text>
</comment>
<reference evidence="6 7" key="1">
    <citation type="submission" date="2023-10" db="EMBL/GenBank/DDBJ databases">
        <title>Nicoliella lavandulae sp. nov. isolated from Lavandula angustifolia flowers.</title>
        <authorList>
            <person name="Alcantara C."/>
            <person name="Zuniga M."/>
            <person name="Landete J.M."/>
            <person name="Monedero V."/>
        </authorList>
    </citation>
    <scope>NUCLEOTIDE SEQUENCE [LARGE SCALE GENOMIC DNA]</scope>
    <source>
        <strain evidence="6 7">Es01</strain>
    </source>
</reference>
<dbReference type="Proteomes" id="UP001370590">
    <property type="component" value="Unassembled WGS sequence"/>
</dbReference>
<dbReference type="InterPro" id="IPR036388">
    <property type="entry name" value="WH-like_DNA-bd_sf"/>
</dbReference>
<organism evidence="6 7">
    <name type="scientific">Nicoliella lavandulae</name>
    <dbReference type="NCBI Taxonomy" id="3082954"/>
    <lineage>
        <taxon>Bacteria</taxon>
        <taxon>Bacillati</taxon>
        <taxon>Bacillota</taxon>
        <taxon>Bacilli</taxon>
        <taxon>Lactobacillales</taxon>
        <taxon>Lactobacillaceae</taxon>
        <taxon>Nicoliella</taxon>
    </lineage>
</organism>
<dbReference type="Gene3D" id="1.10.10.10">
    <property type="entry name" value="Winged helix-like DNA-binding domain superfamily/Winged helix DNA-binding domain"/>
    <property type="match status" value="1"/>
</dbReference>
<dbReference type="SUPFAM" id="SSF53850">
    <property type="entry name" value="Periplasmic binding protein-like II"/>
    <property type="match status" value="1"/>
</dbReference>
<dbReference type="InterPro" id="IPR005119">
    <property type="entry name" value="LysR_subst-bd"/>
</dbReference>
<keyword evidence="2" id="KW-0805">Transcription regulation</keyword>
<protein>
    <submittedName>
        <fullName evidence="6">LysR family transcriptional regulator</fullName>
    </submittedName>
</protein>
<dbReference type="RefSeq" id="WP_339959937.1">
    <property type="nucleotide sequence ID" value="NZ_JAWMWH010000001.1"/>
</dbReference>
<dbReference type="EMBL" id="JAWMWH010000001">
    <property type="protein sequence ID" value="MEJ6400117.1"/>
    <property type="molecule type" value="Genomic_DNA"/>
</dbReference>
<keyword evidence="7" id="KW-1185">Reference proteome</keyword>
<feature type="domain" description="HTH lysR-type" evidence="5">
    <location>
        <begin position="1"/>
        <end position="58"/>
    </location>
</feature>
<dbReference type="PROSITE" id="PS50931">
    <property type="entry name" value="HTH_LYSR"/>
    <property type="match status" value="1"/>
</dbReference>
<dbReference type="CDD" id="cd05466">
    <property type="entry name" value="PBP2_LTTR_substrate"/>
    <property type="match status" value="1"/>
</dbReference>